<dbReference type="Pfam" id="PF06808">
    <property type="entry name" value="DctM"/>
    <property type="match status" value="1"/>
</dbReference>
<keyword evidence="3" id="KW-0997">Cell inner membrane</keyword>
<dbReference type="eggNOG" id="COG1593">
    <property type="taxonomic scope" value="Bacteria"/>
</dbReference>
<gene>
    <name evidence="9" type="ORF">BF93_12015</name>
</gene>
<protein>
    <submittedName>
        <fullName evidence="9">C4-dicarboxylate ABC transporter permease</fullName>
    </submittedName>
</protein>
<feature type="transmembrane region" description="Helical" evidence="7">
    <location>
        <begin position="46"/>
        <end position="68"/>
    </location>
</feature>
<accession>Z9JX11</accession>
<feature type="transmembrane region" description="Helical" evidence="7">
    <location>
        <begin position="224"/>
        <end position="246"/>
    </location>
</feature>
<feature type="transmembrane region" description="Helical" evidence="7">
    <location>
        <begin position="97"/>
        <end position="122"/>
    </location>
</feature>
<evidence type="ECO:0000256" key="4">
    <source>
        <dbReference type="ARBA" id="ARBA00022692"/>
    </source>
</evidence>
<dbReference type="PANTHER" id="PTHR33362:SF2">
    <property type="entry name" value="TRAP TRANSPORTER LARGE PERMEASE PROTEIN"/>
    <property type="match status" value="1"/>
</dbReference>
<feature type="transmembrane region" description="Helical" evidence="7">
    <location>
        <begin position="283"/>
        <end position="303"/>
    </location>
</feature>
<dbReference type="RefSeq" id="WP_038370873.1">
    <property type="nucleotide sequence ID" value="NZ_KK069989.1"/>
</dbReference>
<dbReference type="PANTHER" id="PTHR33362">
    <property type="entry name" value="SIALIC ACID TRAP TRANSPORTER PERMEASE PROTEIN SIAT-RELATED"/>
    <property type="match status" value="1"/>
</dbReference>
<dbReference type="GO" id="GO:0005886">
    <property type="term" value="C:plasma membrane"/>
    <property type="evidence" value="ECO:0007669"/>
    <property type="project" value="UniProtKB-SubCell"/>
</dbReference>
<organism evidence="9 10">
    <name type="scientific">Brachybacterium phenoliresistens</name>
    <dbReference type="NCBI Taxonomy" id="396014"/>
    <lineage>
        <taxon>Bacteria</taxon>
        <taxon>Bacillati</taxon>
        <taxon>Actinomycetota</taxon>
        <taxon>Actinomycetes</taxon>
        <taxon>Micrococcales</taxon>
        <taxon>Dermabacteraceae</taxon>
        <taxon>Brachybacterium</taxon>
    </lineage>
</organism>
<keyword evidence="6 7" id="KW-0472">Membrane</keyword>
<proteinExistence type="predicted"/>
<comment type="subcellular location">
    <subcellularLocation>
        <location evidence="1">Cell inner membrane</location>
        <topology evidence="1">Multi-pass membrane protein</topology>
    </subcellularLocation>
</comment>
<dbReference type="InterPro" id="IPR004681">
    <property type="entry name" value="TRAP_DctM"/>
</dbReference>
<evidence type="ECO:0000256" key="2">
    <source>
        <dbReference type="ARBA" id="ARBA00022475"/>
    </source>
</evidence>
<dbReference type="InterPro" id="IPR010656">
    <property type="entry name" value="DctM"/>
</dbReference>
<evidence type="ECO:0000256" key="5">
    <source>
        <dbReference type="ARBA" id="ARBA00022989"/>
    </source>
</evidence>
<evidence type="ECO:0000256" key="3">
    <source>
        <dbReference type="ARBA" id="ARBA00022519"/>
    </source>
</evidence>
<dbReference type="PATRIC" id="fig|396014.3.peg.909"/>
<feature type="transmembrane region" description="Helical" evidence="7">
    <location>
        <begin position="315"/>
        <end position="337"/>
    </location>
</feature>
<reference evidence="9 10" key="1">
    <citation type="submission" date="2014-02" db="EMBL/GenBank/DDBJ databases">
        <title>Genome sequence of Brachybacterium phenoliresistens strain W13A50.</title>
        <authorList>
            <person name="Wang X."/>
        </authorList>
    </citation>
    <scope>NUCLEOTIDE SEQUENCE [LARGE SCALE GENOMIC DNA]</scope>
    <source>
        <strain evidence="9 10">W13A50</strain>
    </source>
</reference>
<dbReference type="GO" id="GO:0022857">
    <property type="term" value="F:transmembrane transporter activity"/>
    <property type="evidence" value="ECO:0007669"/>
    <property type="project" value="TreeGrafter"/>
</dbReference>
<keyword evidence="4 7" id="KW-0812">Transmembrane</keyword>
<feature type="transmembrane region" description="Helical" evidence="7">
    <location>
        <begin position="252"/>
        <end position="271"/>
    </location>
</feature>
<feature type="transmembrane region" description="Helical" evidence="7">
    <location>
        <begin position="166"/>
        <end position="190"/>
    </location>
</feature>
<evidence type="ECO:0000259" key="8">
    <source>
        <dbReference type="Pfam" id="PF06808"/>
    </source>
</evidence>
<dbReference type="EMBL" id="JDYK01000003">
    <property type="protein sequence ID" value="EWS82327.1"/>
    <property type="molecule type" value="Genomic_DNA"/>
</dbReference>
<feature type="transmembrane region" description="Helical" evidence="7">
    <location>
        <begin position="344"/>
        <end position="364"/>
    </location>
</feature>
<dbReference type="STRING" id="396014.BF93_12015"/>
<evidence type="ECO:0000256" key="1">
    <source>
        <dbReference type="ARBA" id="ARBA00004429"/>
    </source>
</evidence>
<feature type="transmembrane region" description="Helical" evidence="7">
    <location>
        <begin position="370"/>
        <end position="390"/>
    </location>
</feature>
<keyword evidence="2" id="KW-1003">Cell membrane</keyword>
<dbReference type="AlphaFoldDB" id="Z9JX11"/>
<dbReference type="HOGENOM" id="CLU_019824_4_1_11"/>
<feature type="domain" description="TRAP C4-dicarboxylate transport system permease DctM subunit" evidence="8">
    <location>
        <begin position="8"/>
        <end position="428"/>
    </location>
</feature>
<keyword evidence="5 7" id="KW-1133">Transmembrane helix</keyword>
<evidence type="ECO:0000313" key="10">
    <source>
        <dbReference type="Proteomes" id="UP000023067"/>
    </source>
</evidence>
<dbReference type="PIRSF" id="PIRSF006066">
    <property type="entry name" value="HI0050"/>
    <property type="match status" value="1"/>
</dbReference>
<comment type="caution">
    <text evidence="9">The sequence shown here is derived from an EMBL/GenBank/DDBJ whole genome shotgun (WGS) entry which is preliminary data.</text>
</comment>
<feature type="transmembrane region" description="Helical" evidence="7">
    <location>
        <begin position="13"/>
        <end position="34"/>
    </location>
</feature>
<feature type="transmembrane region" description="Helical" evidence="7">
    <location>
        <begin position="411"/>
        <end position="432"/>
    </location>
</feature>
<evidence type="ECO:0000313" key="9">
    <source>
        <dbReference type="EMBL" id="EWS82327.1"/>
    </source>
</evidence>
<name>Z9JX11_9MICO</name>
<evidence type="ECO:0000256" key="7">
    <source>
        <dbReference type="SAM" id="Phobius"/>
    </source>
</evidence>
<feature type="transmembrane region" description="Helical" evidence="7">
    <location>
        <begin position="134"/>
        <end position="160"/>
    </location>
</feature>
<sequence>MGGSLLGTFGLGMLSRVPIGFALAAASLVTLYFLTTDNLAIGAQRIVAGVTPYPLLAVPLFILAGGLMNAGGISRRLLDLADAIVGRMTGGLAHTNILASLFFGGLSGSSVADVSSLGRILIPAMRERKYTAAYAAAVTASSAIIAPILPPSITLILFGVVTGTSIGQLFFAGVIPAMLYMAVLMVTVLVTVKRSGFEPEAVKTMDEKDIGRTPRDQIAPFWPALAKAIPALLLPVLILVGIRGGIFTPTEAAGMAVAYAVLVGAFVYRELTLPKIFTAMKDSVALIGLILLVMAAAQLYSWVLTSGGVPQSVAAALLAVSASPIVILLLINVLLLVVGMFIEANAAIIILVPIIFPVAVELGIDPLHLGVVIVVNMGLGLVTPPVGLNLMLASEIAEIDLLAGARAMLPFLAGGLAFLLLLTFVPALTTWLPGVLY</sequence>
<dbReference type="NCBIfam" id="TIGR00786">
    <property type="entry name" value="dctM"/>
    <property type="match status" value="1"/>
</dbReference>
<dbReference type="Proteomes" id="UP000023067">
    <property type="component" value="Unassembled WGS sequence"/>
</dbReference>
<keyword evidence="10" id="KW-1185">Reference proteome</keyword>
<evidence type="ECO:0000256" key="6">
    <source>
        <dbReference type="ARBA" id="ARBA00023136"/>
    </source>
</evidence>